<dbReference type="Gene3D" id="3.40.50.300">
    <property type="entry name" value="P-loop containing nucleotide triphosphate hydrolases"/>
    <property type="match status" value="2"/>
</dbReference>
<dbReference type="OrthoDB" id="6513042at2759"/>
<dbReference type="InterPro" id="IPR047187">
    <property type="entry name" value="SF1_C_Upf1"/>
</dbReference>
<keyword evidence="6" id="KW-1185">Reference proteome</keyword>
<evidence type="ECO:0000259" key="4">
    <source>
        <dbReference type="Pfam" id="PF13087"/>
    </source>
</evidence>
<comment type="caution">
    <text evidence="5">The sequence shown here is derived from an EMBL/GenBank/DDBJ whole genome shotgun (WGS) entry which is preliminary data.</text>
</comment>
<evidence type="ECO:0000256" key="2">
    <source>
        <dbReference type="ARBA" id="ARBA00022490"/>
    </source>
</evidence>
<dbReference type="Proteomes" id="UP000775547">
    <property type="component" value="Unassembled WGS sequence"/>
</dbReference>
<dbReference type="InterPro" id="IPR041677">
    <property type="entry name" value="DNA2/NAM7_AAA_11"/>
</dbReference>
<gene>
    <name evidence="5" type="ORF">DXG03_004214</name>
</gene>
<dbReference type="GO" id="GO:0004386">
    <property type="term" value="F:helicase activity"/>
    <property type="evidence" value="ECO:0007669"/>
    <property type="project" value="InterPro"/>
</dbReference>
<dbReference type="Pfam" id="PF13086">
    <property type="entry name" value="AAA_11"/>
    <property type="match status" value="1"/>
</dbReference>
<evidence type="ECO:0000259" key="3">
    <source>
        <dbReference type="Pfam" id="PF13086"/>
    </source>
</evidence>
<name>A0A9P7GAB5_9AGAR</name>
<reference evidence="5" key="2">
    <citation type="submission" date="2021-10" db="EMBL/GenBank/DDBJ databases">
        <title>Phylogenomics reveals ancestral predisposition of the termite-cultivated fungus Termitomyces towards a domesticated lifestyle.</title>
        <authorList>
            <person name="Auxier B."/>
            <person name="Grum-Grzhimaylo A."/>
            <person name="Cardenas M.E."/>
            <person name="Lodge J.D."/>
            <person name="Laessoe T."/>
            <person name="Pedersen O."/>
            <person name="Smith M.E."/>
            <person name="Kuyper T.W."/>
            <person name="Franco-Molano E.A."/>
            <person name="Baroni T.J."/>
            <person name="Aanen D.K."/>
        </authorList>
    </citation>
    <scope>NUCLEOTIDE SEQUENCE</scope>
    <source>
        <strain evidence="5">AP01</strain>
        <tissue evidence="5">Mycelium</tissue>
    </source>
</reference>
<evidence type="ECO:0000313" key="6">
    <source>
        <dbReference type="Proteomes" id="UP000775547"/>
    </source>
</evidence>
<dbReference type="Pfam" id="PF13087">
    <property type="entry name" value="AAA_12"/>
    <property type="match status" value="1"/>
</dbReference>
<feature type="domain" description="DNA2/NAM7 helicase helicase" evidence="3">
    <location>
        <begin position="250"/>
        <end position="319"/>
    </location>
</feature>
<reference evidence="5" key="1">
    <citation type="submission" date="2020-07" db="EMBL/GenBank/DDBJ databases">
        <authorList>
            <person name="Nieuwenhuis M."/>
            <person name="Van De Peppel L.J.J."/>
        </authorList>
    </citation>
    <scope>NUCLEOTIDE SEQUENCE</scope>
    <source>
        <strain evidence="5">AP01</strain>
        <tissue evidence="5">Mycelium</tissue>
    </source>
</reference>
<evidence type="ECO:0000256" key="1">
    <source>
        <dbReference type="ARBA" id="ARBA00004496"/>
    </source>
</evidence>
<organism evidence="5 6">
    <name type="scientific">Asterophora parasitica</name>
    <dbReference type="NCBI Taxonomy" id="117018"/>
    <lineage>
        <taxon>Eukaryota</taxon>
        <taxon>Fungi</taxon>
        <taxon>Dikarya</taxon>
        <taxon>Basidiomycota</taxon>
        <taxon>Agaricomycotina</taxon>
        <taxon>Agaricomycetes</taxon>
        <taxon>Agaricomycetidae</taxon>
        <taxon>Agaricales</taxon>
        <taxon>Tricholomatineae</taxon>
        <taxon>Lyophyllaceae</taxon>
        <taxon>Asterophora</taxon>
    </lineage>
</organism>
<dbReference type="PANTHER" id="PTHR45418:SF5">
    <property type="entry name" value="BRCA2-INTERACTING PROTEIN-LIKE-RELATED"/>
    <property type="match status" value="1"/>
</dbReference>
<accession>A0A9P7GAB5</accession>
<comment type="subcellular location">
    <subcellularLocation>
        <location evidence="1">Cytoplasm</location>
    </subcellularLocation>
</comment>
<dbReference type="AlphaFoldDB" id="A0A9P7GAB5"/>
<dbReference type="CDD" id="cd18808">
    <property type="entry name" value="SF1_C_Upf1"/>
    <property type="match status" value="1"/>
</dbReference>
<proteinExistence type="predicted"/>
<dbReference type="SUPFAM" id="SSF52540">
    <property type="entry name" value="P-loop containing nucleoside triphosphate hydrolases"/>
    <property type="match status" value="1"/>
</dbReference>
<sequence length="711" mass="80584">MSYLHSFLPPNLIEELCSPRTNTILSGPPPTERPSLQPATYHSHWQALLAWELDTAALEKEKIVLWKAGVRIAVWANAEFVIAVPGIRENYPRLEIGDLVHLREVYDKMKRGSGMAFEGRVVALRKREGVINIHCPTLKHHILHVLPPNPRTIDGIYTPDDELPFVFNVSFIPNARPSFVMETAAATMGDALTGSKNKTAFPYLRATPVHDQHNLARHWLFPEPKDLNSPLSVYAVERAFLEHDWVDQGLNPEQRLAAESIALHQSPVPYLISGPPGTGKTRTVVETVLQILRLQPEACILLCAPSNSATDTLVLRLRPFLQPHEMLRLNDQNRTFAEVPIKITQYCYVENDKFALPPWKTLLRYRVVITSCIDAGILVAAQCTNAALMRLEDQVVQSLHPYRVPKAQVTPHWTHLLIDEARAGELDISLLERLFERPLYAEHAYARSNRRHGLLHDDNVTEVFKLVPFANLVKNYRSHPAILMPPSAIFYNDSLEPCATNGTITWTGLGNPELPLMFFGHNLPEECVDEVMDRATWYNKGEIDKVIEVITTLLQEAETCSPPLRPAEIGIMAPWREQVWKLRERLRNEKLGAVDVGTVEDYQGRESRVVIISCVRSNPRFLKEDMSKGLGLVFEKKRMNVAITRAKELLVVIGNGEVLKRDPYWNGFLEFAIRNKLYVGPPLDLEMSGNYVSRLEHVFPSVIVKHDLNVL</sequence>
<dbReference type="PANTHER" id="PTHR45418">
    <property type="entry name" value="CANCER/TESTIS ANTIGEN 55"/>
    <property type="match status" value="1"/>
</dbReference>
<protein>
    <recommendedName>
        <fullName evidence="7">RNA helicase</fullName>
    </recommendedName>
</protein>
<dbReference type="InterPro" id="IPR027417">
    <property type="entry name" value="P-loop_NTPase"/>
</dbReference>
<evidence type="ECO:0000313" key="5">
    <source>
        <dbReference type="EMBL" id="KAG5646161.1"/>
    </source>
</evidence>
<dbReference type="GO" id="GO:0005737">
    <property type="term" value="C:cytoplasm"/>
    <property type="evidence" value="ECO:0007669"/>
    <property type="project" value="UniProtKB-SubCell"/>
</dbReference>
<keyword evidence="2" id="KW-0963">Cytoplasm</keyword>
<evidence type="ECO:0008006" key="7">
    <source>
        <dbReference type="Google" id="ProtNLM"/>
    </source>
</evidence>
<feature type="domain" description="DNA2/NAM7 helicase-like C-terminal" evidence="4">
    <location>
        <begin position="470"/>
        <end position="656"/>
    </location>
</feature>
<dbReference type="EMBL" id="JABCKV010000025">
    <property type="protein sequence ID" value="KAG5646161.1"/>
    <property type="molecule type" value="Genomic_DNA"/>
</dbReference>
<dbReference type="InterPro" id="IPR041679">
    <property type="entry name" value="DNA2/NAM7-like_C"/>
</dbReference>